<reference evidence="1" key="1">
    <citation type="submission" date="2022-04" db="EMBL/GenBank/DDBJ databases">
        <title>Genome of the entomopathogenic fungus Entomophthora muscae.</title>
        <authorList>
            <person name="Elya C."/>
            <person name="Lovett B.R."/>
            <person name="Lee E."/>
            <person name="Macias A.M."/>
            <person name="Hajek A.E."/>
            <person name="De Bivort B.L."/>
            <person name="Kasson M.T."/>
            <person name="De Fine Licht H.H."/>
            <person name="Stajich J.E."/>
        </authorList>
    </citation>
    <scope>NUCLEOTIDE SEQUENCE</scope>
    <source>
        <strain evidence="1">Berkeley</strain>
    </source>
</reference>
<dbReference type="EMBL" id="QTSX02006039">
    <property type="protein sequence ID" value="KAJ9056087.1"/>
    <property type="molecule type" value="Genomic_DNA"/>
</dbReference>
<organism evidence="1 2">
    <name type="scientific">Entomophthora muscae</name>
    <dbReference type="NCBI Taxonomy" id="34485"/>
    <lineage>
        <taxon>Eukaryota</taxon>
        <taxon>Fungi</taxon>
        <taxon>Fungi incertae sedis</taxon>
        <taxon>Zoopagomycota</taxon>
        <taxon>Entomophthoromycotina</taxon>
        <taxon>Entomophthoromycetes</taxon>
        <taxon>Entomophthorales</taxon>
        <taxon>Entomophthoraceae</taxon>
        <taxon>Entomophthora</taxon>
    </lineage>
</organism>
<sequence length="362" mass="40874">MFRLIVSVGLVACRLSPFVKLVVDERELHEVYPGSRLAMDLPELWFDQKVNHKACSNETFKQRYFMNHQYYKKGGPAFLFIGGEGELSSKWAQLSILNKAAEEHGGVVFALEHRYYGKSWPTKDFSTNNLRYLSSRQALADLATFMVKVPLPKKNRSEAGKTKWIVAGGSYPGNLAAWVRAKYPNIVTGAIASSAPVFAKEDFFEYDQQVQRTLARYGGEACTKYHYDVFTALDAIFQSGDRHLIGQVKADFGCSDVADSAFIDSLAYTSGIVQYNRDNDVKDFCIRLKLNGTIFEKLADFARDFKREMGSKTCQQFTGLGEALEITPNPNNAMRQWTYQCCTEFGYWQTAPHPPFRAPAQA</sequence>
<keyword evidence="2" id="KW-1185">Reference proteome</keyword>
<accession>A0ACC2S1E5</accession>
<keyword evidence="1" id="KW-0645">Protease</keyword>
<dbReference type="Proteomes" id="UP001165960">
    <property type="component" value="Unassembled WGS sequence"/>
</dbReference>
<gene>
    <name evidence="1" type="primary">prss16_10</name>
    <name evidence="1" type="ORF">DSO57_1036656</name>
</gene>
<evidence type="ECO:0000313" key="2">
    <source>
        <dbReference type="Proteomes" id="UP001165960"/>
    </source>
</evidence>
<protein>
    <submittedName>
        <fullName evidence="1">Thymus-specific serine protease</fullName>
    </submittedName>
</protein>
<evidence type="ECO:0000313" key="1">
    <source>
        <dbReference type="EMBL" id="KAJ9056087.1"/>
    </source>
</evidence>
<comment type="caution">
    <text evidence="1">The sequence shown here is derived from an EMBL/GenBank/DDBJ whole genome shotgun (WGS) entry which is preliminary data.</text>
</comment>
<name>A0ACC2S1E5_9FUNG</name>
<keyword evidence="1" id="KW-0378">Hydrolase</keyword>
<proteinExistence type="predicted"/>